<organism evidence="3 4">
    <name type="scientific">Actinoplanes couchii</name>
    <dbReference type="NCBI Taxonomy" id="403638"/>
    <lineage>
        <taxon>Bacteria</taxon>
        <taxon>Bacillati</taxon>
        <taxon>Actinomycetota</taxon>
        <taxon>Actinomycetes</taxon>
        <taxon>Micromonosporales</taxon>
        <taxon>Micromonosporaceae</taxon>
        <taxon>Actinoplanes</taxon>
    </lineage>
</organism>
<dbReference type="InterPro" id="IPR043128">
    <property type="entry name" value="Rev_trsase/Diguanyl_cyclase"/>
</dbReference>
<dbReference type="PROSITE" id="PS50887">
    <property type="entry name" value="GGDEF"/>
    <property type="match status" value="1"/>
</dbReference>
<keyword evidence="1" id="KW-0812">Transmembrane</keyword>
<dbReference type="Gene3D" id="3.30.70.270">
    <property type="match status" value="1"/>
</dbReference>
<reference evidence="3 4" key="1">
    <citation type="submission" date="2021-01" db="EMBL/GenBank/DDBJ databases">
        <title>Whole genome shotgun sequence of Actinoplanes couchii NBRC 106145.</title>
        <authorList>
            <person name="Komaki H."/>
            <person name="Tamura T."/>
        </authorList>
    </citation>
    <scope>NUCLEOTIDE SEQUENCE [LARGE SCALE GENOMIC DNA]</scope>
    <source>
        <strain evidence="3 4">NBRC 106145</strain>
    </source>
</reference>
<feature type="transmembrane region" description="Helical" evidence="1">
    <location>
        <begin position="65"/>
        <end position="84"/>
    </location>
</feature>
<dbReference type="Proteomes" id="UP000612282">
    <property type="component" value="Unassembled WGS sequence"/>
</dbReference>
<dbReference type="InterPro" id="IPR029787">
    <property type="entry name" value="Nucleotide_cyclase"/>
</dbReference>
<keyword evidence="4" id="KW-1185">Reference proteome</keyword>
<comment type="caution">
    <text evidence="3">The sequence shown here is derived from an EMBL/GenBank/DDBJ whole genome shotgun (WGS) entry which is preliminary data.</text>
</comment>
<sequence length="329" mass="34433">MRDMHGGSRAVAWLMLVAGPYNLITGVLLKLGDPLPELLVVGISSVVFVLVGLVCLRRPGVLPALFWRLVPFVSAGVITLFNVTTADHSLGAQLFYLWPLLYAASFLGRRLVGLTVLQISAGHAVTVFQAGGPLLDWIAITVAMTVTAGVVLGLRERNEKLLHDLARQAATDALTGVANRRAFDAELHRALGAGPVALVVVDVDHFKTINDTWGHAAGDRALTVVADALSRSGDSLCVARLGGDEFAVLLRTGPDEALRFAERARALTGGADGLPGGPPGLSIGVAAAPGHAGTAEDLLRVADDALYRAKAGGRGRSALYQPVSSSSYR</sequence>
<evidence type="ECO:0000256" key="1">
    <source>
        <dbReference type="SAM" id="Phobius"/>
    </source>
</evidence>
<dbReference type="PANTHER" id="PTHR45138:SF9">
    <property type="entry name" value="DIGUANYLATE CYCLASE DGCM-RELATED"/>
    <property type="match status" value="1"/>
</dbReference>
<keyword evidence="1" id="KW-0472">Membrane</keyword>
<dbReference type="InterPro" id="IPR050469">
    <property type="entry name" value="Diguanylate_Cyclase"/>
</dbReference>
<dbReference type="RefSeq" id="WP_203793076.1">
    <property type="nucleotide sequence ID" value="NZ_BAAAQE010000054.1"/>
</dbReference>
<dbReference type="SUPFAM" id="SSF55073">
    <property type="entry name" value="Nucleotide cyclase"/>
    <property type="match status" value="1"/>
</dbReference>
<accession>A0ABQ3X164</accession>
<dbReference type="InterPro" id="IPR000160">
    <property type="entry name" value="GGDEF_dom"/>
</dbReference>
<keyword evidence="1" id="KW-1133">Transmembrane helix</keyword>
<dbReference type="NCBIfam" id="TIGR00254">
    <property type="entry name" value="GGDEF"/>
    <property type="match status" value="1"/>
</dbReference>
<name>A0ABQ3X164_9ACTN</name>
<dbReference type="PANTHER" id="PTHR45138">
    <property type="entry name" value="REGULATORY COMPONENTS OF SENSORY TRANSDUCTION SYSTEM"/>
    <property type="match status" value="1"/>
</dbReference>
<gene>
    <name evidence="3" type="ORF">Aco03nite_006740</name>
</gene>
<feature type="domain" description="GGDEF" evidence="2">
    <location>
        <begin position="194"/>
        <end position="322"/>
    </location>
</feature>
<dbReference type="SMART" id="SM00267">
    <property type="entry name" value="GGDEF"/>
    <property type="match status" value="1"/>
</dbReference>
<proteinExistence type="predicted"/>
<dbReference type="EMBL" id="BOMG01000012">
    <property type="protein sequence ID" value="GID52270.1"/>
    <property type="molecule type" value="Genomic_DNA"/>
</dbReference>
<dbReference type="CDD" id="cd01949">
    <property type="entry name" value="GGDEF"/>
    <property type="match status" value="1"/>
</dbReference>
<evidence type="ECO:0000313" key="3">
    <source>
        <dbReference type="EMBL" id="GID52270.1"/>
    </source>
</evidence>
<evidence type="ECO:0000313" key="4">
    <source>
        <dbReference type="Proteomes" id="UP000612282"/>
    </source>
</evidence>
<feature type="transmembrane region" description="Helical" evidence="1">
    <location>
        <begin position="38"/>
        <end position="56"/>
    </location>
</feature>
<protein>
    <recommendedName>
        <fullName evidence="2">GGDEF domain-containing protein</fullName>
    </recommendedName>
</protein>
<feature type="transmembrane region" description="Helical" evidence="1">
    <location>
        <begin position="137"/>
        <end position="154"/>
    </location>
</feature>
<dbReference type="Pfam" id="PF00990">
    <property type="entry name" value="GGDEF"/>
    <property type="match status" value="1"/>
</dbReference>
<feature type="transmembrane region" description="Helical" evidence="1">
    <location>
        <begin position="12"/>
        <end position="32"/>
    </location>
</feature>
<evidence type="ECO:0000259" key="2">
    <source>
        <dbReference type="PROSITE" id="PS50887"/>
    </source>
</evidence>